<comment type="caution">
    <text evidence="4">The sequence shown here is derived from an EMBL/GenBank/DDBJ whole genome shotgun (WGS) entry which is preliminary data.</text>
</comment>
<dbReference type="InterPro" id="IPR050967">
    <property type="entry name" value="Thiamine_Salvage_TenA"/>
</dbReference>
<comment type="catalytic activity">
    <reaction evidence="1">
        <text>thiamine + H2O = 5-(2-hydroxyethyl)-4-methylthiazole + 4-amino-5-hydroxymethyl-2-methylpyrimidine + H(+)</text>
        <dbReference type="Rhea" id="RHEA:17509"/>
        <dbReference type="ChEBI" id="CHEBI:15377"/>
        <dbReference type="ChEBI" id="CHEBI:15378"/>
        <dbReference type="ChEBI" id="CHEBI:16892"/>
        <dbReference type="ChEBI" id="CHEBI:17957"/>
        <dbReference type="ChEBI" id="CHEBI:18385"/>
        <dbReference type="EC" id="3.5.99.2"/>
    </reaction>
</comment>
<dbReference type="PANTHER" id="PTHR43198">
    <property type="entry name" value="BIFUNCTIONAL TH2 PROTEIN"/>
    <property type="match status" value="1"/>
</dbReference>
<keyword evidence="1" id="KW-0784">Thiamine biosynthesis</keyword>
<dbReference type="NCBIfam" id="TIGR04306">
    <property type="entry name" value="salvage_TenA"/>
    <property type="match status" value="1"/>
</dbReference>
<reference evidence="4 6" key="1">
    <citation type="journal article" date="2021" name="Mol. Ecol.">
        <title>Polar bear-adapted Ursidibacter maritimus are remarkably conserved after generations in captivity.</title>
        <authorList>
            <person name="Espinosa-Gongora C."/>
            <person name="Hansen M.J."/>
            <person name="Bertelsen M.F."/>
            <person name="Bojesen A.M."/>
        </authorList>
    </citation>
    <scope>NUCLEOTIDE SEQUENCE</scope>
    <source>
        <strain evidence="4">Pb43105x</strain>
        <strain evidence="3 6">Pb43106</strain>
    </source>
</reference>
<dbReference type="GO" id="GO:0009228">
    <property type="term" value="P:thiamine biosynthetic process"/>
    <property type="evidence" value="ECO:0007669"/>
    <property type="project" value="UniProtKB-KW"/>
</dbReference>
<dbReference type="Proteomes" id="UP001196379">
    <property type="component" value="Unassembled WGS sequence"/>
</dbReference>
<dbReference type="OrthoDB" id="34166at2"/>
<organism evidence="4 5">
    <name type="scientific">Ursidibacter maritimus</name>
    <dbReference type="NCBI Taxonomy" id="1331689"/>
    <lineage>
        <taxon>Bacteria</taxon>
        <taxon>Pseudomonadati</taxon>
        <taxon>Pseudomonadota</taxon>
        <taxon>Gammaproteobacteria</taxon>
        <taxon>Pasteurellales</taxon>
        <taxon>Pasteurellaceae</taxon>
        <taxon>Ursidibacter</taxon>
    </lineage>
</organism>
<evidence type="ECO:0000313" key="5">
    <source>
        <dbReference type="Proteomes" id="UP000732858"/>
    </source>
</evidence>
<dbReference type="GO" id="GO:0050334">
    <property type="term" value="F:thiaminase activity"/>
    <property type="evidence" value="ECO:0007669"/>
    <property type="project" value="UniProtKB-EC"/>
</dbReference>
<keyword evidence="6" id="KW-1185">Reference proteome</keyword>
<comment type="pathway">
    <text evidence="1">Cofactor biosynthesis; thiamine diphosphate biosynthesis.</text>
</comment>
<dbReference type="AlphaFoldDB" id="A0A949T315"/>
<dbReference type="CDD" id="cd19367">
    <property type="entry name" value="TenA_C_ScTHI20-like"/>
    <property type="match status" value="1"/>
</dbReference>
<accession>A0A949T315</accession>
<dbReference type="Gene3D" id="1.20.910.10">
    <property type="entry name" value="Heme oxygenase-like"/>
    <property type="match status" value="1"/>
</dbReference>
<comment type="function">
    <text evidence="1">Catalyzes an amino-pyrimidine hydrolysis reaction at the C5' of the pyrimidine moiety of thiamine compounds, a reaction that is part of a thiamine salvage pathway.</text>
</comment>
<dbReference type="GeneID" id="65549326"/>
<dbReference type="RefSeq" id="WP_157403437.1">
    <property type="nucleotide sequence ID" value="NZ_JABULY010000003.1"/>
</dbReference>
<sequence length="217" mass="24826">MSIIQQFIKQARPHWQDYTHHEFVQQLAKGTLPKNAFQHYLKQDYLFLFQYSRAISLGIYKAENFAQIRQAQQANDELLKEIELHIQFCNEWGISEKELFSTQESSACVAYTRYVLDCGIKGGLAELYTAIAPCAIGYAEIAKYIVEQQLSPENNPYQAWIDAYASPSFQQAAQDLALFLEELCASLSPQQLQSLQAIFNTATRMESAFWQMGLDLS</sequence>
<protein>
    <recommendedName>
        <fullName evidence="1">Aminopyrimidine aminohydrolase</fullName>
        <ecNumber evidence="1">3.5.99.2</ecNumber>
    </recommendedName>
</protein>
<gene>
    <name evidence="4" type="primary">tenA</name>
    <name evidence="3" type="ORF">HT657_06455</name>
    <name evidence="4" type="ORF">HT672_04875</name>
</gene>
<evidence type="ECO:0000256" key="1">
    <source>
        <dbReference type="RuleBase" id="RU363093"/>
    </source>
</evidence>
<dbReference type="EMBL" id="JABUMC010000008">
    <property type="protein sequence ID" value="MBV6546621.1"/>
    <property type="molecule type" value="Genomic_DNA"/>
</dbReference>
<dbReference type="Proteomes" id="UP000732858">
    <property type="component" value="Unassembled WGS sequence"/>
</dbReference>
<dbReference type="EMBL" id="JABULY010000003">
    <property type="protein sequence ID" value="MBV6531774.1"/>
    <property type="molecule type" value="Genomic_DNA"/>
</dbReference>
<comment type="similarity">
    <text evidence="1">Belongs to the TenA family.</text>
</comment>
<name>A0A949T315_9PAST</name>
<evidence type="ECO:0000313" key="4">
    <source>
        <dbReference type="EMBL" id="MBV6546621.1"/>
    </source>
</evidence>
<feature type="domain" description="Thiaminase-2/PQQC" evidence="2">
    <location>
        <begin position="9"/>
        <end position="215"/>
    </location>
</feature>
<comment type="catalytic activity">
    <reaction evidence="1">
        <text>4-amino-5-aminomethyl-2-methylpyrimidine + H2O = 4-amino-5-hydroxymethyl-2-methylpyrimidine + NH4(+)</text>
        <dbReference type="Rhea" id="RHEA:31799"/>
        <dbReference type="ChEBI" id="CHEBI:15377"/>
        <dbReference type="ChEBI" id="CHEBI:16892"/>
        <dbReference type="ChEBI" id="CHEBI:28938"/>
        <dbReference type="ChEBI" id="CHEBI:63416"/>
        <dbReference type="EC" id="3.5.99.2"/>
    </reaction>
</comment>
<keyword evidence="1" id="KW-0378">Hydrolase</keyword>
<evidence type="ECO:0000313" key="3">
    <source>
        <dbReference type="EMBL" id="MBV6531774.1"/>
    </source>
</evidence>
<dbReference type="EC" id="3.5.99.2" evidence="1"/>
<evidence type="ECO:0000313" key="6">
    <source>
        <dbReference type="Proteomes" id="UP001196379"/>
    </source>
</evidence>
<dbReference type="InterPro" id="IPR004305">
    <property type="entry name" value="Thiaminase-2/PQQC"/>
</dbReference>
<dbReference type="InterPro" id="IPR016084">
    <property type="entry name" value="Haem_Oase-like_multi-hlx"/>
</dbReference>
<proteinExistence type="inferred from homology"/>
<dbReference type="PANTHER" id="PTHR43198:SF2">
    <property type="entry name" value="SI:CH1073-67J19.1-RELATED"/>
    <property type="match status" value="1"/>
</dbReference>
<dbReference type="InterPro" id="IPR027574">
    <property type="entry name" value="Thiaminase_II"/>
</dbReference>
<evidence type="ECO:0000259" key="2">
    <source>
        <dbReference type="Pfam" id="PF03070"/>
    </source>
</evidence>
<dbReference type="SUPFAM" id="SSF48613">
    <property type="entry name" value="Heme oxygenase-like"/>
    <property type="match status" value="1"/>
</dbReference>
<dbReference type="Pfam" id="PF03070">
    <property type="entry name" value="TENA_THI-4"/>
    <property type="match status" value="1"/>
</dbReference>
<dbReference type="GO" id="GO:0005829">
    <property type="term" value="C:cytosol"/>
    <property type="evidence" value="ECO:0007669"/>
    <property type="project" value="TreeGrafter"/>
</dbReference>